<protein>
    <submittedName>
        <fullName evidence="2">Uncharacterized protein</fullName>
    </submittedName>
</protein>
<feature type="coiled-coil region" evidence="1">
    <location>
        <begin position="51"/>
        <end position="78"/>
    </location>
</feature>
<dbReference type="EMBL" id="KQ414609">
    <property type="protein sequence ID" value="KOC69277.1"/>
    <property type="molecule type" value="Genomic_DNA"/>
</dbReference>
<sequence>FCGKKTVDIATFTAAGIFNGGNNIFKMMQTMYSISGINSYNFCKVMDEQRIRNCEEKAEEKSKRARKLLKKAQKETADSFFDAKGLLYGLEIADQR</sequence>
<evidence type="ECO:0000256" key="1">
    <source>
        <dbReference type="SAM" id="Coils"/>
    </source>
</evidence>
<keyword evidence="1" id="KW-0175">Coiled coil</keyword>
<dbReference type="AlphaFoldDB" id="A0A0L7RE74"/>
<name>A0A0L7RE74_9HYME</name>
<accession>A0A0L7RE74</accession>
<organism evidence="2 3">
    <name type="scientific">Habropoda laboriosa</name>
    <dbReference type="NCBI Taxonomy" id="597456"/>
    <lineage>
        <taxon>Eukaryota</taxon>
        <taxon>Metazoa</taxon>
        <taxon>Ecdysozoa</taxon>
        <taxon>Arthropoda</taxon>
        <taxon>Hexapoda</taxon>
        <taxon>Insecta</taxon>
        <taxon>Pterygota</taxon>
        <taxon>Neoptera</taxon>
        <taxon>Endopterygota</taxon>
        <taxon>Hymenoptera</taxon>
        <taxon>Apocrita</taxon>
        <taxon>Aculeata</taxon>
        <taxon>Apoidea</taxon>
        <taxon>Anthophila</taxon>
        <taxon>Apidae</taxon>
        <taxon>Habropoda</taxon>
    </lineage>
</organism>
<evidence type="ECO:0000313" key="3">
    <source>
        <dbReference type="Proteomes" id="UP000053825"/>
    </source>
</evidence>
<reference evidence="2 3" key="1">
    <citation type="submission" date="2015-07" db="EMBL/GenBank/DDBJ databases">
        <title>The genome of Habropoda laboriosa.</title>
        <authorList>
            <person name="Pan H."/>
            <person name="Kapheim K."/>
        </authorList>
    </citation>
    <scope>NUCLEOTIDE SEQUENCE [LARGE SCALE GENOMIC DNA]</scope>
    <source>
        <strain evidence="2">0110345459</strain>
    </source>
</reference>
<gene>
    <name evidence="2" type="ORF">WH47_05940</name>
</gene>
<evidence type="ECO:0000313" key="2">
    <source>
        <dbReference type="EMBL" id="KOC69277.1"/>
    </source>
</evidence>
<proteinExistence type="predicted"/>
<feature type="non-terminal residue" evidence="2">
    <location>
        <position position="1"/>
    </location>
</feature>
<keyword evidence="3" id="KW-1185">Reference proteome</keyword>
<dbReference type="Proteomes" id="UP000053825">
    <property type="component" value="Unassembled WGS sequence"/>
</dbReference>